<evidence type="ECO:0000313" key="3">
    <source>
        <dbReference type="Proteomes" id="UP001424459"/>
    </source>
</evidence>
<sequence>MPEGAFMKRALVVLLVVAAAIAGFLAYLGYFGGPVFTRVAADNPRPRTAVLLLSGDMGFRVGMGPPVAARLAEAGVPVIGVNSLTFFRVKRTPAEIGRLLRAGLARTQSLAPGRKLVVVGQSFGSDMLVAGLSQLSPAERARIATVVLVVPSSTIEFRASPSELFSFARPDAEALPLARKLDWVQITCIHGALETGSLCPLWHAPNVRVLTLPGGHHLNRDSDRLARTVLAAIAAAIGKTA</sequence>
<gene>
    <name evidence="2" type="ORF">GCM10022281_17130</name>
</gene>
<feature type="domain" description="Bacterial virulence" evidence="1">
    <location>
        <begin position="50"/>
        <end position="235"/>
    </location>
</feature>
<dbReference type="Gene3D" id="3.40.50.1820">
    <property type="entry name" value="alpha/beta hydrolase"/>
    <property type="match status" value="1"/>
</dbReference>
<evidence type="ECO:0000259" key="1">
    <source>
        <dbReference type="Pfam" id="PF06057"/>
    </source>
</evidence>
<name>A0ABP7U6W5_9SPHN</name>
<evidence type="ECO:0000313" key="2">
    <source>
        <dbReference type="EMBL" id="GAA4037079.1"/>
    </source>
</evidence>
<keyword evidence="3" id="KW-1185">Reference proteome</keyword>
<protein>
    <recommendedName>
        <fullName evidence="1">Bacterial virulence domain-containing protein</fullName>
    </recommendedName>
</protein>
<dbReference type="EMBL" id="BAABBR010000001">
    <property type="protein sequence ID" value="GAA4037079.1"/>
    <property type="molecule type" value="Genomic_DNA"/>
</dbReference>
<proteinExistence type="predicted"/>
<dbReference type="SUPFAM" id="SSF53474">
    <property type="entry name" value="alpha/beta-Hydrolases"/>
    <property type="match status" value="1"/>
</dbReference>
<reference evidence="3" key="1">
    <citation type="journal article" date="2019" name="Int. J. Syst. Evol. Microbiol.">
        <title>The Global Catalogue of Microorganisms (GCM) 10K type strain sequencing project: providing services to taxonomists for standard genome sequencing and annotation.</title>
        <authorList>
            <consortium name="The Broad Institute Genomics Platform"/>
            <consortium name="The Broad Institute Genome Sequencing Center for Infectious Disease"/>
            <person name="Wu L."/>
            <person name="Ma J."/>
        </authorList>
    </citation>
    <scope>NUCLEOTIDE SEQUENCE [LARGE SCALE GENOMIC DNA]</scope>
    <source>
        <strain evidence="3">JCM 17564</strain>
    </source>
</reference>
<comment type="caution">
    <text evidence="2">The sequence shown here is derived from an EMBL/GenBank/DDBJ whole genome shotgun (WGS) entry which is preliminary data.</text>
</comment>
<dbReference type="InterPro" id="IPR029058">
    <property type="entry name" value="AB_hydrolase_fold"/>
</dbReference>
<dbReference type="Proteomes" id="UP001424459">
    <property type="component" value="Unassembled WGS sequence"/>
</dbReference>
<accession>A0ABP7U6W5</accession>
<dbReference type="InterPro" id="IPR010333">
    <property type="entry name" value="VirJ"/>
</dbReference>
<dbReference type="Pfam" id="PF06057">
    <property type="entry name" value="VirJ"/>
    <property type="match status" value="1"/>
</dbReference>
<organism evidence="2 3">
    <name type="scientific">Sphingomonas rosea</name>
    <dbReference type="NCBI Taxonomy" id="335605"/>
    <lineage>
        <taxon>Bacteria</taxon>
        <taxon>Pseudomonadati</taxon>
        <taxon>Pseudomonadota</taxon>
        <taxon>Alphaproteobacteria</taxon>
        <taxon>Sphingomonadales</taxon>
        <taxon>Sphingomonadaceae</taxon>
        <taxon>Sphingomonas</taxon>
    </lineage>
</organism>